<dbReference type="Proteomes" id="UP000013568">
    <property type="component" value="Unassembled WGS sequence"/>
</dbReference>
<gene>
    <name evidence="10" type="primary">rarD</name>
    <name evidence="10" type="ORF">SSYM_1124</name>
</gene>
<accession>E9CLK3</accession>
<feature type="transmembrane region" description="Helical" evidence="8">
    <location>
        <begin position="127"/>
        <end position="146"/>
    </location>
</feature>
<dbReference type="NCBIfam" id="TIGR00688">
    <property type="entry name" value="rarD"/>
    <property type="match status" value="1"/>
</dbReference>
<dbReference type="PANTHER" id="PTHR22911:SF137">
    <property type="entry name" value="SOLUTE CARRIER FAMILY 35 MEMBER G2-RELATED"/>
    <property type="match status" value="1"/>
</dbReference>
<evidence type="ECO:0000256" key="4">
    <source>
        <dbReference type="ARBA" id="ARBA00022475"/>
    </source>
</evidence>
<dbReference type="HOGENOM" id="CLU_054508_1_0_6"/>
<dbReference type="InterPro" id="IPR037185">
    <property type="entry name" value="EmrE-like"/>
</dbReference>
<protein>
    <submittedName>
        <fullName evidence="10">Putative chloramphenical resistance permease</fullName>
    </submittedName>
</protein>
<dbReference type="InterPro" id="IPR000620">
    <property type="entry name" value="EamA_dom"/>
</dbReference>
<evidence type="ECO:0000313" key="10">
    <source>
        <dbReference type="EMBL" id="EFW12515.1"/>
    </source>
</evidence>
<evidence type="ECO:0000256" key="7">
    <source>
        <dbReference type="ARBA" id="ARBA00023136"/>
    </source>
</evidence>
<keyword evidence="4" id="KW-1003">Cell membrane</keyword>
<dbReference type="GO" id="GO:0005886">
    <property type="term" value="C:plasma membrane"/>
    <property type="evidence" value="ECO:0007669"/>
    <property type="project" value="UniProtKB-SubCell"/>
</dbReference>
<evidence type="ECO:0000256" key="1">
    <source>
        <dbReference type="ARBA" id="ARBA00004651"/>
    </source>
</evidence>
<feature type="transmembrane region" description="Helical" evidence="8">
    <location>
        <begin position="304"/>
        <end position="323"/>
    </location>
</feature>
<organism evidence="10 11">
    <name type="scientific">Serratia symbiotica str. Tucson</name>
    <dbReference type="NCBI Taxonomy" id="914128"/>
    <lineage>
        <taxon>Bacteria</taxon>
        <taxon>Pseudomonadati</taxon>
        <taxon>Pseudomonadota</taxon>
        <taxon>Gammaproteobacteria</taxon>
        <taxon>Enterobacterales</taxon>
        <taxon>Yersiniaceae</taxon>
        <taxon>Serratia</taxon>
        <taxon>Serratia symbiotica</taxon>
    </lineage>
</organism>
<feature type="domain" description="EamA" evidence="9">
    <location>
        <begin position="63"/>
        <end position="196"/>
    </location>
</feature>
<keyword evidence="5 8" id="KW-0812">Transmembrane</keyword>
<feature type="transmembrane region" description="Helical" evidence="8">
    <location>
        <begin position="182"/>
        <end position="199"/>
    </location>
</feature>
<feature type="transmembrane region" description="Helical" evidence="8">
    <location>
        <begin position="278"/>
        <end position="295"/>
    </location>
</feature>
<evidence type="ECO:0000256" key="6">
    <source>
        <dbReference type="ARBA" id="ARBA00022989"/>
    </source>
</evidence>
<sequence length="329" mass="37547">MLPRRVRTPYNLSFYINYKHTRGGLVPDTAEPGIVRRVPFKYTQRILFHHQSIAMDAQQTRQGIFFALAAYLIWGIAPVYFKLIQQVPADEILTHRVIWSFFFILLLISLSRNRPQVRTTCQNRKRLLMLAITALLIGGNWLLYIWAVNNHHMLEASLGYFINPLVNVLLGMLFFGERFRRMQWLAVALAFLGVLIQLWQFGSLPIIGLGLAFSFACYGLLRKKIGIDAQTGMLIETLWLLPAAAVYLLLMATGIVTTVPLLFFTAAANHLRLSTLGFFQYLASTLVFLLAVTFYSETVGQDKLVTFGFIWAALVLFTLEALYTQRKRS</sequence>
<keyword evidence="3" id="KW-0813">Transport</keyword>
<evidence type="ECO:0000313" key="11">
    <source>
        <dbReference type="Proteomes" id="UP000013568"/>
    </source>
</evidence>
<name>E9CLK3_9GAMM</name>
<dbReference type="Pfam" id="PF00892">
    <property type="entry name" value="EamA"/>
    <property type="match status" value="1"/>
</dbReference>
<comment type="subcellular location">
    <subcellularLocation>
        <location evidence="1">Cell membrane</location>
        <topology evidence="1">Multi-pass membrane protein</topology>
    </subcellularLocation>
</comment>
<feature type="transmembrane region" description="Helical" evidence="8">
    <location>
        <begin position="63"/>
        <end position="81"/>
    </location>
</feature>
<evidence type="ECO:0000259" key="9">
    <source>
        <dbReference type="Pfam" id="PF00892"/>
    </source>
</evidence>
<keyword evidence="6 8" id="KW-1133">Transmembrane helix</keyword>
<dbReference type="AlphaFoldDB" id="E9CLK3"/>
<feature type="transmembrane region" description="Helical" evidence="8">
    <location>
        <begin position="93"/>
        <end position="111"/>
    </location>
</feature>
<dbReference type="SUPFAM" id="SSF103481">
    <property type="entry name" value="Multidrug resistance efflux transporter EmrE"/>
    <property type="match status" value="2"/>
</dbReference>
<comment type="similarity">
    <text evidence="2">Belongs to the EamA transporter family.</text>
</comment>
<reference evidence="11" key="1">
    <citation type="journal article" date="2011" name="Genome Biol. Evol.">
        <title>Massive genomic decay in Serratia symbiotica, a recently evolved symbiont of aphids.</title>
        <authorList>
            <person name="Burke G.R."/>
            <person name="Moran N.A."/>
        </authorList>
    </citation>
    <scope>NUCLEOTIDE SEQUENCE [LARGE SCALE GENOMIC DNA]</scope>
    <source>
        <strain evidence="11">Tucson</strain>
    </source>
</reference>
<evidence type="ECO:0000256" key="5">
    <source>
        <dbReference type="ARBA" id="ARBA00022692"/>
    </source>
</evidence>
<dbReference type="PANTHER" id="PTHR22911">
    <property type="entry name" value="ACYL-MALONYL CONDENSING ENZYME-RELATED"/>
    <property type="match status" value="1"/>
</dbReference>
<feature type="transmembrane region" description="Helical" evidence="8">
    <location>
        <begin position="233"/>
        <end position="266"/>
    </location>
</feature>
<feature type="transmembrane region" description="Helical" evidence="8">
    <location>
        <begin position="158"/>
        <end position="175"/>
    </location>
</feature>
<keyword evidence="11" id="KW-1185">Reference proteome</keyword>
<proteinExistence type="inferred from homology"/>
<keyword evidence="7 8" id="KW-0472">Membrane</keyword>
<dbReference type="EMBL" id="GL636107">
    <property type="protein sequence ID" value="EFW12515.1"/>
    <property type="molecule type" value="Genomic_DNA"/>
</dbReference>
<evidence type="ECO:0000256" key="3">
    <source>
        <dbReference type="ARBA" id="ARBA00022448"/>
    </source>
</evidence>
<evidence type="ECO:0000256" key="8">
    <source>
        <dbReference type="SAM" id="Phobius"/>
    </source>
</evidence>
<evidence type="ECO:0000256" key="2">
    <source>
        <dbReference type="ARBA" id="ARBA00007362"/>
    </source>
</evidence>
<dbReference type="InterPro" id="IPR004626">
    <property type="entry name" value="RarD"/>
</dbReference>
<dbReference type="Gene3D" id="1.10.3730.20">
    <property type="match status" value="1"/>
</dbReference>